<name>A0A9P4JRZ5_9PLEO</name>
<protein>
    <submittedName>
        <fullName evidence="2">Uncharacterized protein</fullName>
    </submittedName>
</protein>
<evidence type="ECO:0000256" key="1">
    <source>
        <dbReference type="SAM" id="Phobius"/>
    </source>
</evidence>
<dbReference type="AlphaFoldDB" id="A0A9P4JRZ5"/>
<accession>A0A9P4JRZ5</accession>
<feature type="transmembrane region" description="Helical" evidence="1">
    <location>
        <begin position="7"/>
        <end position="29"/>
    </location>
</feature>
<keyword evidence="1" id="KW-0472">Membrane</keyword>
<proteinExistence type="predicted"/>
<dbReference type="OrthoDB" id="2386090at2759"/>
<keyword evidence="1" id="KW-1133">Transmembrane helix</keyword>
<feature type="transmembrane region" description="Helical" evidence="1">
    <location>
        <begin position="41"/>
        <end position="61"/>
    </location>
</feature>
<keyword evidence="1" id="KW-0812">Transmembrane</keyword>
<keyword evidence="3" id="KW-1185">Reference proteome</keyword>
<dbReference type="EMBL" id="ML993973">
    <property type="protein sequence ID" value="KAF2201493.1"/>
    <property type="molecule type" value="Genomic_DNA"/>
</dbReference>
<reference evidence="2" key="1">
    <citation type="journal article" date="2020" name="Stud. Mycol.">
        <title>101 Dothideomycetes genomes: a test case for predicting lifestyles and emergence of pathogens.</title>
        <authorList>
            <person name="Haridas S."/>
            <person name="Albert R."/>
            <person name="Binder M."/>
            <person name="Bloem J."/>
            <person name="Labutti K."/>
            <person name="Salamov A."/>
            <person name="Andreopoulos B."/>
            <person name="Baker S."/>
            <person name="Barry K."/>
            <person name="Bills G."/>
            <person name="Bluhm B."/>
            <person name="Cannon C."/>
            <person name="Castanera R."/>
            <person name="Culley D."/>
            <person name="Daum C."/>
            <person name="Ezra D."/>
            <person name="Gonzalez J."/>
            <person name="Henrissat B."/>
            <person name="Kuo A."/>
            <person name="Liang C."/>
            <person name="Lipzen A."/>
            <person name="Lutzoni F."/>
            <person name="Magnuson J."/>
            <person name="Mondo S."/>
            <person name="Nolan M."/>
            <person name="Ohm R."/>
            <person name="Pangilinan J."/>
            <person name="Park H.-J."/>
            <person name="Ramirez L."/>
            <person name="Alfaro M."/>
            <person name="Sun H."/>
            <person name="Tritt A."/>
            <person name="Yoshinaga Y."/>
            <person name="Zwiers L.-H."/>
            <person name="Turgeon B."/>
            <person name="Goodwin S."/>
            <person name="Spatafora J."/>
            <person name="Crous P."/>
            <person name="Grigoriev I."/>
        </authorList>
    </citation>
    <scope>NUCLEOTIDE SEQUENCE</scope>
    <source>
        <strain evidence="2">ATCC 74209</strain>
    </source>
</reference>
<sequence>MRTGWVAFWKATALFQFGVVYVFILPQYYHNENEPSETKRVLITLGVGILAMIPILTLSYLTAPFVKRIHLYLPPYARRSVSTLHNYSSTLPPTARLEFVTLRAFPFERTTTVLLSELRALPPQRFRYANIARVKTEKFLRVTGWNGIWGRVFGLLNEPRWKYYVKEGKAYTFRTKVPGVWENVARAIKGQTDAIADSRLARPVKAVK</sequence>
<evidence type="ECO:0000313" key="2">
    <source>
        <dbReference type="EMBL" id="KAF2201493.1"/>
    </source>
</evidence>
<comment type="caution">
    <text evidence="2">The sequence shown here is derived from an EMBL/GenBank/DDBJ whole genome shotgun (WGS) entry which is preliminary data.</text>
</comment>
<evidence type="ECO:0000313" key="3">
    <source>
        <dbReference type="Proteomes" id="UP000799536"/>
    </source>
</evidence>
<dbReference type="Proteomes" id="UP000799536">
    <property type="component" value="Unassembled WGS sequence"/>
</dbReference>
<organism evidence="2 3">
    <name type="scientific">Delitschia confertaspora ATCC 74209</name>
    <dbReference type="NCBI Taxonomy" id="1513339"/>
    <lineage>
        <taxon>Eukaryota</taxon>
        <taxon>Fungi</taxon>
        <taxon>Dikarya</taxon>
        <taxon>Ascomycota</taxon>
        <taxon>Pezizomycotina</taxon>
        <taxon>Dothideomycetes</taxon>
        <taxon>Pleosporomycetidae</taxon>
        <taxon>Pleosporales</taxon>
        <taxon>Delitschiaceae</taxon>
        <taxon>Delitschia</taxon>
    </lineage>
</organism>
<gene>
    <name evidence="2" type="ORF">GQ43DRAFT_440519</name>
</gene>